<evidence type="ECO:0000313" key="2">
    <source>
        <dbReference type="EMBL" id="GFD32347.1"/>
    </source>
</evidence>
<name>A0A699VB56_TANCI</name>
<evidence type="ECO:0000256" key="1">
    <source>
        <dbReference type="SAM" id="MobiDB-lite"/>
    </source>
</evidence>
<gene>
    <name evidence="2" type="ORF">Tci_904316</name>
</gene>
<proteinExistence type="predicted"/>
<reference evidence="2" key="1">
    <citation type="journal article" date="2019" name="Sci. Rep.">
        <title>Draft genome of Tanacetum cinerariifolium, the natural source of mosquito coil.</title>
        <authorList>
            <person name="Yamashiro T."/>
            <person name="Shiraishi A."/>
            <person name="Satake H."/>
            <person name="Nakayama K."/>
        </authorList>
    </citation>
    <scope>NUCLEOTIDE SEQUENCE</scope>
</reference>
<feature type="non-terminal residue" evidence="2">
    <location>
        <position position="1"/>
    </location>
</feature>
<dbReference type="EMBL" id="BKCJ011423405">
    <property type="protein sequence ID" value="GFD32347.1"/>
    <property type="molecule type" value="Genomic_DNA"/>
</dbReference>
<comment type="caution">
    <text evidence="2">The sequence shown here is derived from an EMBL/GenBank/DDBJ whole genome shotgun (WGS) entry which is preliminary data.</text>
</comment>
<accession>A0A699VB56</accession>
<feature type="region of interest" description="Disordered" evidence="1">
    <location>
        <begin position="73"/>
        <end position="102"/>
    </location>
</feature>
<sequence>NKFVLIVLNDGHASLLGYTMNGTHPRAVRYGINQSDVKKLFYFCFDDVMDFWIYHPLTLHFRRVVFFENAYSRGGGSSLSSTSGGSSSLKDGFFGSTTLRSL</sequence>
<organism evidence="2">
    <name type="scientific">Tanacetum cinerariifolium</name>
    <name type="common">Dalmatian daisy</name>
    <name type="synonym">Chrysanthemum cinerariifolium</name>
    <dbReference type="NCBI Taxonomy" id="118510"/>
    <lineage>
        <taxon>Eukaryota</taxon>
        <taxon>Viridiplantae</taxon>
        <taxon>Streptophyta</taxon>
        <taxon>Embryophyta</taxon>
        <taxon>Tracheophyta</taxon>
        <taxon>Spermatophyta</taxon>
        <taxon>Magnoliopsida</taxon>
        <taxon>eudicotyledons</taxon>
        <taxon>Gunneridae</taxon>
        <taxon>Pentapetalae</taxon>
        <taxon>asterids</taxon>
        <taxon>campanulids</taxon>
        <taxon>Asterales</taxon>
        <taxon>Asteraceae</taxon>
        <taxon>Asteroideae</taxon>
        <taxon>Anthemideae</taxon>
        <taxon>Anthemidinae</taxon>
        <taxon>Tanacetum</taxon>
    </lineage>
</organism>
<protein>
    <submittedName>
        <fullName evidence="2">Uncharacterized protein</fullName>
    </submittedName>
</protein>
<dbReference type="AlphaFoldDB" id="A0A699VB56"/>
<feature type="compositionally biased region" description="Low complexity" evidence="1">
    <location>
        <begin position="78"/>
        <end position="88"/>
    </location>
</feature>